<gene>
    <name evidence="3" type="ORF">ANCDUO_18786</name>
</gene>
<dbReference type="AlphaFoldDB" id="A0A0C2FRD1"/>
<dbReference type="InterPro" id="IPR024079">
    <property type="entry name" value="MetalloPept_cat_dom_sf"/>
</dbReference>
<dbReference type="GO" id="GO:0005886">
    <property type="term" value="C:plasma membrane"/>
    <property type="evidence" value="ECO:0007669"/>
    <property type="project" value="TreeGrafter"/>
</dbReference>
<feature type="domain" description="Peptidase M13 N-terminal" evidence="2">
    <location>
        <begin position="18"/>
        <end position="92"/>
    </location>
</feature>
<dbReference type="PANTHER" id="PTHR11733">
    <property type="entry name" value="ZINC METALLOPROTEASE FAMILY M13 NEPRILYSIN-RELATED"/>
    <property type="match status" value="1"/>
</dbReference>
<dbReference type="EMBL" id="KN747553">
    <property type="protein sequence ID" value="KIH51130.1"/>
    <property type="molecule type" value="Genomic_DNA"/>
</dbReference>
<evidence type="ECO:0000313" key="4">
    <source>
        <dbReference type="Proteomes" id="UP000054047"/>
    </source>
</evidence>
<name>A0A0C2FRD1_9BILA</name>
<proteinExistence type="inferred from homology"/>
<feature type="non-terminal residue" evidence="3">
    <location>
        <position position="214"/>
    </location>
</feature>
<dbReference type="Gene3D" id="3.40.390.10">
    <property type="entry name" value="Collagenase (Catalytic Domain)"/>
    <property type="match status" value="1"/>
</dbReference>
<reference evidence="3 4" key="1">
    <citation type="submission" date="2013-12" db="EMBL/GenBank/DDBJ databases">
        <title>Draft genome of the parsitic nematode Ancylostoma duodenale.</title>
        <authorList>
            <person name="Mitreva M."/>
        </authorList>
    </citation>
    <scope>NUCLEOTIDE SEQUENCE [LARGE SCALE GENOMIC DNA]</scope>
    <source>
        <strain evidence="3 4">Zhejiang</strain>
    </source>
</reference>
<organism evidence="3 4">
    <name type="scientific">Ancylostoma duodenale</name>
    <dbReference type="NCBI Taxonomy" id="51022"/>
    <lineage>
        <taxon>Eukaryota</taxon>
        <taxon>Metazoa</taxon>
        <taxon>Ecdysozoa</taxon>
        <taxon>Nematoda</taxon>
        <taxon>Chromadorea</taxon>
        <taxon>Rhabditida</taxon>
        <taxon>Rhabditina</taxon>
        <taxon>Rhabditomorpha</taxon>
        <taxon>Strongyloidea</taxon>
        <taxon>Ancylostomatidae</taxon>
        <taxon>Ancylostomatinae</taxon>
        <taxon>Ancylostoma</taxon>
    </lineage>
</organism>
<dbReference type="OrthoDB" id="6475849at2759"/>
<sequence length="214" mass="25102">SLKRHMDRPLDLKESSIHCMEIVVNYLPFGAGYVYVKSMEDRDKRYDEIRSYARIMVKTFQDIIKPPNWMSSEAKKVALKKAEEIQKNLGWPLQLFGDFKNTSNIDAYHREDYYGVIDAYNTNKEDFYSIMEILKTALKNREDLRKLRENPNRKRLEYSPAKAQIKYKLEKNSITIPLASFDSVLFSREYPKTYSIASRGTAIAQELAKAFDEE</sequence>
<evidence type="ECO:0000259" key="2">
    <source>
        <dbReference type="Pfam" id="PF05649"/>
    </source>
</evidence>
<dbReference type="PROSITE" id="PS51885">
    <property type="entry name" value="NEPRILYSIN"/>
    <property type="match status" value="1"/>
</dbReference>
<comment type="similarity">
    <text evidence="1">Belongs to the peptidase M13 family.</text>
</comment>
<dbReference type="Gene3D" id="1.10.1380.10">
    <property type="entry name" value="Neutral endopeptidase , domain2"/>
    <property type="match status" value="1"/>
</dbReference>
<dbReference type="InterPro" id="IPR008753">
    <property type="entry name" value="Peptidase_M13_N"/>
</dbReference>
<protein>
    <recommendedName>
        <fullName evidence="2">Peptidase M13 N-terminal domain-containing protein</fullName>
    </recommendedName>
</protein>
<evidence type="ECO:0000313" key="3">
    <source>
        <dbReference type="EMBL" id="KIH51130.1"/>
    </source>
</evidence>
<dbReference type="InterPro" id="IPR000718">
    <property type="entry name" value="Peptidase_M13"/>
</dbReference>
<evidence type="ECO:0000256" key="1">
    <source>
        <dbReference type="ARBA" id="ARBA00007357"/>
    </source>
</evidence>
<dbReference type="GO" id="GO:0016485">
    <property type="term" value="P:protein processing"/>
    <property type="evidence" value="ECO:0007669"/>
    <property type="project" value="TreeGrafter"/>
</dbReference>
<dbReference type="GO" id="GO:0004222">
    <property type="term" value="F:metalloendopeptidase activity"/>
    <property type="evidence" value="ECO:0007669"/>
    <property type="project" value="InterPro"/>
</dbReference>
<keyword evidence="4" id="KW-1185">Reference proteome</keyword>
<dbReference type="Pfam" id="PF05649">
    <property type="entry name" value="Peptidase_M13_N"/>
    <property type="match status" value="1"/>
</dbReference>
<dbReference type="InterPro" id="IPR042089">
    <property type="entry name" value="Peptidase_M13_dom_2"/>
</dbReference>
<dbReference type="PANTHER" id="PTHR11733:SF188">
    <property type="entry name" value="NEPRILYSIN"/>
    <property type="match status" value="1"/>
</dbReference>
<accession>A0A0C2FRD1</accession>
<dbReference type="SUPFAM" id="SSF55486">
    <property type="entry name" value="Metalloproteases ('zincins'), catalytic domain"/>
    <property type="match status" value="1"/>
</dbReference>
<dbReference type="Proteomes" id="UP000054047">
    <property type="component" value="Unassembled WGS sequence"/>
</dbReference>
<feature type="non-terminal residue" evidence="3">
    <location>
        <position position="1"/>
    </location>
</feature>